<dbReference type="SMART" id="SM00267">
    <property type="entry name" value="GGDEF"/>
    <property type="match status" value="1"/>
</dbReference>
<dbReference type="InterPro" id="IPR043128">
    <property type="entry name" value="Rev_trsase/Diguanyl_cyclase"/>
</dbReference>
<dbReference type="SUPFAM" id="SSF141868">
    <property type="entry name" value="EAL domain-like"/>
    <property type="match status" value="1"/>
</dbReference>
<keyword evidence="1" id="KW-0812">Transmembrane</keyword>
<evidence type="ECO:0000313" key="4">
    <source>
        <dbReference type="EMBL" id="QSX07617.1"/>
    </source>
</evidence>
<dbReference type="InterPro" id="IPR050706">
    <property type="entry name" value="Cyclic-di-GMP_PDE-like"/>
</dbReference>
<dbReference type="PANTHER" id="PTHR33121:SF79">
    <property type="entry name" value="CYCLIC DI-GMP PHOSPHODIESTERASE PDED-RELATED"/>
    <property type="match status" value="1"/>
</dbReference>
<gene>
    <name evidence="4" type="ORF">J0B03_07175</name>
</gene>
<reference evidence="4" key="1">
    <citation type="submission" date="2021-03" db="EMBL/GenBank/DDBJ databases">
        <title>Alkalibacter marinus sp. nov., isolated from tidal flat sediment.</title>
        <authorList>
            <person name="Namirimu T."/>
            <person name="Yang J.-A."/>
            <person name="Yang S.-H."/>
            <person name="Kim Y.-J."/>
            <person name="Kwon K.K."/>
        </authorList>
    </citation>
    <scope>NUCLEOTIDE SEQUENCE</scope>
    <source>
        <strain evidence="4">ES005</strain>
    </source>
</reference>
<dbReference type="SMART" id="SM00052">
    <property type="entry name" value="EAL"/>
    <property type="match status" value="1"/>
</dbReference>
<dbReference type="Pfam" id="PF00990">
    <property type="entry name" value="GGDEF"/>
    <property type="match status" value="1"/>
</dbReference>
<feature type="domain" description="GGDEF" evidence="3">
    <location>
        <begin position="355"/>
        <end position="488"/>
    </location>
</feature>
<dbReference type="SUPFAM" id="SSF55073">
    <property type="entry name" value="Nucleotide cyclase"/>
    <property type="match status" value="1"/>
</dbReference>
<feature type="domain" description="EAL" evidence="2">
    <location>
        <begin position="497"/>
        <end position="754"/>
    </location>
</feature>
<name>A0A974XD31_9FIRM</name>
<organism evidence="4 5">
    <name type="scientific">Alkalibacter rhizosphaerae</name>
    <dbReference type="NCBI Taxonomy" id="2815577"/>
    <lineage>
        <taxon>Bacteria</taxon>
        <taxon>Bacillati</taxon>
        <taxon>Bacillota</taxon>
        <taxon>Clostridia</taxon>
        <taxon>Eubacteriales</taxon>
        <taxon>Eubacteriaceae</taxon>
        <taxon>Alkalibacter</taxon>
    </lineage>
</organism>
<dbReference type="InterPro" id="IPR000160">
    <property type="entry name" value="GGDEF_dom"/>
</dbReference>
<dbReference type="CDD" id="cd01948">
    <property type="entry name" value="EAL"/>
    <property type="match status" value="1"/>
</dbReference>
<dbReference type="EMBL" id="CP071444">
    <property type="protein sequence ID" value="QSX07617.1"/>
    <property type="molecule type" value="Genomic_DNA"/>
</dbReference>
<sequence>MSRKIQKKGEPKAVDIRAFVAPFILLVLIYGMLTASSITNQVNRMYESLQENSVRLTRSYSQGLVYASKAQDTFQEFLEEKLLVAGKMILQESTSHTNEELMEFSKNLDVDIIHLYDETGTIIKSNTGEYLGWVAPADHPVHRFMESDATDLVEEIRADTVSGILYKYGYYRHPSGNFVQIGVLAEKLETFADGFQMQNLLKDIKDDGHVQEACFIGPENRILASTRVSNVGLEIQDPFVIQELGKEEETGFETEDFQGNGYRVLVPVEKEGDRIGTLSLLYSTEAFRLATKETITSEIAMLLLIILSLGIVFGLVYDKSKQNMEMAYYDPLTGLPNADYMKEFLEQQVRQETGRNRAILLLNSRNFKTINNTYGYQFGDELLKESAKEITKLVGDRGILFRFNADRFVLYVEGYEEKRALIDLAKEISEIFNQPFSQNVDRRYLNAEVGILELDENTDSADELLRKASLALDSVRTQAGASIMFYTRIIEKEAKRVEIIEHALEQALIHDDENTLYAMFQPQLDLKTDRITGVEVLARLDTKELGPVSPAEFIPIAEKKKLIHPLGVHILKKACCLAAACKDAGYEDIRFSVNVSGIQLLRRDFLKIVLMTIQEAAIPNSMLELEITESIFLDNFLLINDRLKELQKRNIQIALDDFGTGYSSFARLKEIRIDTVKLDKFFIDNIHREEEEDLISSDIISMAHRLGLKVVAEGVETEEQMGYLKDHHCDAIQGYYFSKPVHQEDLLELIGEHNKKDEKKS</sequence>
<dbReference type="PROSITE" id="PS50883">
    <property type="entry name" value="EAL"/>
    <property type="match status" value="1"/>
</dbReference>
<evidence type="ECO:0000259" key="2">
    <source>
        <dbReference type="PROSITE" id="PS50883"/>
    </source>
</evidence>
<dbReference type="KEGG" id="alka:J0B03_07175"/>
<dbReference type="PANTHER" id="PTHR33121">
    <property type="entry name" value="CYCLIC DI-GMP PHOSPHODIESTERASE PDEF"/>
    <property type="match status" value="1"/>
</dbReference>
<accession>A0A974XD31</accession>
<dbReference type="Proteomes" id="UP000663499">
    <property type="component" value="Chromosome"/>
</dbReference>
<evidence type="ECO:0000256" key="1">
    <source>
        <dbReference type="SAM" id="Phobius"/>
    </source>
</evidence>
<feature type="transmembrane region" description="Helical" evidence="1">
    <location>
        <begin position="20"/>
        <end position="38"/>
    </location>
</feature>
<dbReference type="PROSITE" id="PS50887">
    <property type="entry name" value="GGDEF"/>
    <property type="match status" value="1"/>
</dbReference>
<dbReference type="InterPro" id="IPR029787">
    <property type="entry name" value="Nucleotide_cyclase"/>
</dbReference>
<dbReference type="RefSeq" id="WP_207298959.1">
    <property type="nucleotide sequence ID" value="NZ_CP071444.1"/>
</dbReference>
<keyword evidence="1" id="KW-1133">Transmembrane helix</keyword>
<dbReference type="AlphaFoldDB" id="A0A974XD31"/>
<feature type="transmembrane region" description="Helical" evidence="1">
    <location>
        <begin position="299"/>
        <end position="317"/>
    </location>
</feature>
<proteinExistence type="predicted"/>
<keyword evidence="1" id="KW-0472">Membrane</keyword>
<dbReference type="InterPro" id="IPR001633">
    <property type="entry name" value="EAL_dom"/>
</dbReference>
<dbReference type="Gene3D" id="3.20.20.450">
    <property type="entry name" value="EAL domain"/>
    <property type="match status" value="1"/>
</dbReference>
<evidence type="ECO:0000259" key="3">
    <source>
        <dbReference type="PROSITE" id="PS50887"/>
    </source>
</evidence>
<keyword evidence="5" id="KW-1185">Reference proteome</keyword>
<dbReference type="CDD" id="cd01949">
    <property type="entry name" value="GGDEF"/>
    <property type="match status" value="1"/>
</dbReference>
<dbReference type="InterPro" id="IPR035919">
    <property type="entry name" value="EAL_sf"/>
</dbReference>
<dbReference type="NCBIfam" id="TIGR00254">
    <property type="entry name" value="GGDEF"/>
    <property type="match status" value="1"/>
</dbReference>
<dbReference type="Gene3D" id="3.30.70.270">
    <property type="match status" value="1"/>
</dbReference>
<dbReference type="GO" id="GO:0071111">
    <property type="term" value="F:cyclic-guanylate-specific phosphodiesterase activity"/>
    <property type="evidence" value="ECO:0007669"/>
    <property type="project" value="InterPro"/>
</dbReference>
<dbReference type="Pfam" id="PF00563">
    <property type="entry name" value="EAL"/>
    <property type="match status" value="1"/>
</dbReference>
<evidence type="ECO:0000313" key="5">
    <source>
        <dbReference type="Proteomes" id="UP000663499"/>
    </source>
</evidence>
<protein>
    <submittedName>
        <fullName evidence="4">Bifunctional diguanylate cyclase/phosphodiesterase</fullName>
    </submittedName>
</protein>